<reference evidence="2" key="1">
    <citation type="submission" date="2014-05" db="EMBL/GenBank/DDBJ databases">
        <title>The transcriptome of the halophilic microalga Tetraselmis sp. GSL018 isolated from the Great Salt Lake, Utah.</title>
        <authorList>
            <person name="Jinkerson R.E."/>
            <person name="D'Adamo S."/>
            <person name="Posewitz M.C."/>
        </authorList>
    </citation>
    <scope>NUCLEOTIDE SEQUENCE</scope>
    <source>
        <strain evidence="2">GSL018</strain>
    </source>
</reference>
<protein>
    <submittedName>
        <fullName evidence="2">Uncharacterized protein</fullName>
    </submittedName>
</protein>
<feature type="non-terminal residue" evidence="2">
    <location>
        <position position="1"/>
    </location>
</feature>
<evidence type="ECO:0000256" key="1">
    <source>
        <dbReference type="SAM" id="MobiDB-lite"/>
    </source>
</evidence>
<proteinExistence type="predicted"/>
<sequence length="70" mass="6637">ATGTGTGAVGGGVCPGRGAVAGVGREEGGEAGKGPARRKHGAVKTGLWGGASREEKGPRGGEGDNGRGRP</sequence>
<dbReference type="AlphaFoldDB" id="A0A061R1B1"/>
<feature type="non-terminal residue" evidence="2">
    <location>
        <position position="70"/>
    </location>
</feature>
<feature type="region of interest" description="Disordered" evidence="1">
    <location>
        <begin position="24"/>
        <end position="70"/>
    </location>
</feature>
<feature type="compositionally biased region" description="Basic and acidic residues" evidence="1">
    <location>
        <begin position="52"/>
        <end position="70"/>
    </location>
</feature>
<gene>
    <name evidence="2" type="ORF">TSPGSL018_15331</name>
</gene>
<evidence type="ECO:0000313" key="2">
    <source>
        <dbReference type="EMBL" id="JAC65753.1"/>
    </source>
</evidence>
<organism evidence="2">
    <name type="scientific">Tetraselmis sp. GSL018</name>
    <dbReference type="NCBI Taxonomy" id="582737"/>
    <lineage>
        <taxon>Eukaryota</taxon>
        <taxon>Viridiplantae</taxon>
        <taxon>Chlorophyta</taxon>
        <taxon>core chlorophytes</taxon>
        <taxon>Chlorodendrophyceae</taxon>
        <taxon>Chlorodendrales</taxon>
        <taxon>Chlorodendraceae</taxon>
        <taxon>Tetraselmis</taxon>
    </lineage>
</organism>
<dbReference type="EMBL" id="GBEZ01020960">
    <property type="protein sequence ID" value="JAC65753.1"/>
    <property type="molecule type" value="Transcribed_RNA"/>
</dbReference>
<accession>A0A061R1B1</accession>
<name>A0A061R1B1_9CHLO</name>